<dbReference type="SUPFAM" id="SSF57716">
    <property type="entry name" value="Glucocorticoid receptor-like (DNA-binding domain)"/>
    <property type="match status" value="1"/>
</dbReference>
<gene>
    <name evidence="12" type="primary">tdk_2</name>
    <name evidence="12" type="ORF">Ctaglu_33870</name>
</gene>
<keyword evidence="6 10" id="KW-0418">Kinase</keyword>
<keyword evidence="4 10" id="KW-0808">Transferase</keyword>
<evidence type="ECO:0000256" key="10">
    <source>
        <dbReference type="RuleBase" id="RU000544"/>
    </source>
</evidence>
<evidence type="ECO:0000256" key="11">
    <source>
        <dbReference type="RuleBase" id="RU004165"/>
    </source>
</evidence>
<evidence type="ECO:0000256" key="8">
    <source>
        <dbReference type="PIRSR" id="PIRSR035805-1"/>
    </source>
</evidence>
<dbReference type="Gene3D" id="3.40.50.300">
    <property type="entry name" value="P-loop containing nucleotide triphosphate hydrolases"/>
    <property type="match status" value="1"/>
</dbReference>
<feature type="active site" description="Proton acceptor" evidence="8">
    <location>
        <position position="90"/>
    </location>
</feature>
<dbReference type="Pfam" id="PF00265">
    <property type="entry name" value="TK"/>
    <property type="match status" value="1"/>
</dbReference>
<dbReference type="OrthoDB" id="9781579at2"/>
<keyword evidence="7 10" id="KW-0067">ATP-binding</keyword>
<dbReference type="InterPro" id="IPR027417">
    <property type="entry name" value="P-loop_NTPase"/>
</dbReference>
<evidence type="ECO:0000256" key="1">
    <source>
        <dbReference type="ARBA" id="ARBA00007587"/>
    </source>
</evidence>
<evidence type="ECO:0000256" key="3">
    <source>
        <dbReference type="ARBA" id="ARBA00022634"/>
    </source>
</evidence>
<proteinExistence type="inferred from homology"/>
<accession>A0A401UQG0</accession>
<evidence type="ECO:0000256" key="5">
    <source>
        <dbReference type="ARBA" id="ARBA00022741"/>
    </source>
</evidence>
<dbReference type="AlphaFoldDB" id="A0A401UQG0"/>
<dbReference type="PIRSF" id="PIRSF035805">
    <property type="entry name" value="TK_cell"/>
    <property type="match status" value="1"/>
</dbReference>
<comment type="catalytic activity">
    <reaction evidence="10">
        <text>thymidine + ATP = dTMP + ADP + H(+)</text>
        <dbReference type="Rhea" id="RHEA:19129"/>
        <dbReference type="ChEBI" id="CHEBI:15378"/>
        <dbReference type="ChEBI" id="CHEBI:17748"/>
        <dbReference type="ChEBI" id="CHEBI:30616"/>
        <dbReference type="ChEBI" id="CHEBI:63528"/>
        <dbReference type="ChEBI" id="CHEBI:456216"/>
        <dbReference type="EC" id="2.7.1.21"/>
    </reaction>
</comment>
<dbReference type="PANTHER" id="PTHR11441">
    <property type="entry name" value="THYMIDINE KINASE"/>
    <property type="match status" value="1"/>
</dbReference>
<keyword evidence="5 10" id="KW-0547">Nucleotide-binding</keyword>
<evidence type="ECO:0000313" key="13">
    <source>
        <dbReference type="Proteomes" id="UP000287872"/>
    </source>
</evidence>
<comment type="similarity">
    <text evidence="1 11">Belongs to the thymidine kinase family.</text>
</comment>
<keyword evidence="13" id="KW-1185">Reference proteome</keyword>
<sequence>MSKLYYRHGCMNSSKTANLLMVAHNYESQGKKVLIFKPSKDTRSKPNIIESRTGMSHDCIDILDTDDLYTYILNYIFEFKEIIKAILVDEAQFLTKKQVLELVDITKELDIPVLCYGLKNSSIKGELFDGSNALLYWAETIEEIKTICSYCDKKATMNLRIGNEKPIYTGDIIKCGDTTDSEEYYIPLCTKHYLNPILKERI</sequence>
<organism evidence="12 13">
    <name type="scientific">Clostridium tagluense</name>
    <dbReference type="NCBI Taxonomy" id="360422"/>
    <lineage>
        <taxon>Bacteria</taxon>
        <taxon>Bacillati</taxon>
        <taxon>Bacillota</taxon>
        <taxon>Clostridia</taxon>
        <taxon>Eubacteriales</taxon>
        <taxon>Clostridiaceae</taxon>
        <taxon>Clostridium</taxon>
    </lineage>
</organism>
<evidence type="ECO:0000256" key="9">
    <source>
        <dbReference type="PIRSR" id="PIRSR035805-2"/>
    </source>
</evidence>
<evidence type="ECO:0000313" key="12">
    <source>
        <dbReference type="EMBL" id="GCD11764.1"/>
    </source>
</evidence>
<dbReference type="EMBL" id="BHYK01000021">
    <property type="protein sequence ID" value="GCD11764.1"/>
    <property type="molecule type" value="Genomic_DNA"/>
</dbReference>
<dbReference type="EC" id="2.7.1.21" evidence="2 10"/>
<dbReference type="Proteomes" id="UP000287872">
    <property type="component" value="Unassembled WGS sequence"/>
</dbReference>
<feature type="binding site" evidence="9">
    <location>
        <position position="185"/>
    </location>
    <ligand>
        <name>substrate</name>
    </ligand>
</feature>
<reference evidence="12 13" key="1">
    <citation type="submission" date="2018-11" db="EMBL/GenBank/DDBJ databases">
        <title>Genome sequencing and assembly of Clostridium tagluense strain A121.</title>
        <authorList>
            <person name="Murakami T."/>
            <person name="Segawa T."/>
            <person name="Shcherbakova V.A."/>
            <person name="Mori H."/>
            <person name="Yoshimura Y."/>
        </authorList>
    </citation>
    <scope>NUCLEOTIDE SEQUENCE [LARGE SCALE GENOMIC DNA]</scope>
    <source>
        <strain evidence="12 13">A121</strain>
    </source>
</reference>
<evidence type="ECO:0000256" key="7">
    <source>
        <dbReference type="ARBA" id="ARBA00022840"/>
    </source>
</evidence>
<dbReference type="GO" id="GO:0071897">
    <property type="term" value="P:DNA biosynthetic process"/>
    <property type="evidence" value="ECO:0007669"/>
    <property type="project" value="UniProtKB-KW"/>
</dbReference>
<dbReference type="RefSeq" id="WP_125003860.1">
    <property type="nucleotide sequence ID" value="NZ_BHYK01000021.1"/>
</dbReference>
<name>A0A401UQG0_9CLOT</name>
<comment type="caution">
    <text evidence="12">The sequence shown here is derived from an EMBL/GenBank/DDBJ whole genome shotgun (WGS) entry which is preliminary data.</text>
</comment>
<dbReference type="PANTHER" id="PTHR11441:SF0">
    <property type="entry name" value="THYMIDINE KINASE, CYTOSOLIC"/>
    <property type="match status" value="1"/>
</dbReference>
<evidence type="ECO:0000256" key="4">
    <source>
        <dbReference type="ARBA" id="ARBA00022679"/>
    </source>
</evidence>
<dbReference type="InterPro" id="IPR001267">
    <property type="entry name" value="Thymidine_kinase"/>
</dbReference>
<dbReference type="GO" id="GO:0005524">
    <property type="term" value="F:ATP binding"/>
    <property type="evidence" value="ECO:0007669"/>
    <property type="project" value="UniProtKB-KW"/>
</dbReference>
<feature type="binding site" evidence="9">
    <location>
        <begin position="173"/>
        <end position="176"/>
    </location>
    <ligand>
        <name>substrate</name>
    </ligand>
</feature>
<evidence type="ECO:0000256" key="2">
    <source>
        <dbReference type="ARBA" id="ARBA00012118"/>
    </source>
</evidence>
<dbReference type="GO" id="GO:0046104">
    <property type="term" value="P:thymidine metabolic process"/>
    <property type="evidence" value="ECO:0007669"/>
    <property type="project" value="TreeGrafter"/>
</dbReference>
<dbReference type="SUPFAM" id="SSF52540">
    <property type="entry name" value="P-loop containing nucleoside triphosphate hydrolases"/>
    <property type="match status" value="1"/>
</dbReference>
<dbReference type="GO" id="GO:0005829">
    <property type="term" value="C:cytosol"/>
    <property type="evidence" value="ECO:0007669"/>
    <property type="project" value="TreeGrafter"/>
</dbReference>
<dbReference type="Gene3D" id="3.30.60.20">
    <property type="match status" value="1"/>
</dbReference>
<protein>
    <recommendedName>
        <fullName evidence="2 10">Thymidine kinase</fullName>
        <ecNumber evidence="2 10">2.7.1.21</ecNumber>
    </recommendedName>
</protein>
<keyword evidence="3 10" id="KW-0237">DNA synthesis</keyword>
<evidence type="ECO:0000256" key="6">
    <source>
        <dbReference type="ARBA" id="ARBA00022777"/>
    </source>
</evidence>
<dbReference type="GO" id="GO:0004797">
    <property type="term" value="F:thymidine kinase activity"/>
    <property type="evidence" value="ECO:0007669"/>
    <property type="project" value="UniProtKB-EC"/>
</dbReference>